<dbReference type="EMBL" id="QZWH01000056">
    <property type="protein sequence ID" value="RJT18598.1"/>
    <property type="molecule type" value="Genomic_DNA"/>
</dbReference>
<dbReference type="NCBIfam" id="TIGR00481">
    <property type="entry name" value="YbhB/YbcL family Raf kinase inhibitor-like protein"/>
    <property type="match status" value="1"/>
</dbReference>
<dbReference type="SUPFAM" id="SSF49777">
    <property type="entry name" value="PEBP-like"/>
    <property type="match status" value="1"/>
</dbReference>
<evidence type="ECO:0000256" key="1">
    <source>
        <dbReference type="SAM" id="SignalP"/>
    </source>
</evidence>
<dbReference type="InterPro" id="IPR005247">
    <property type="entry name" value="YbhB_YbcL/LppC-like"/>
</dbReference>
<dbReference type="Pfam" id="PF01161">
    <property type="entry name" value="PBP"/>
    <property type="match status" value="1"/>
</dbReference>
<feature type="signal peptide" evidence="1">
    <location>
        <begin position="1"/>
        <end position="21"/>
    </location>
</feature>
<reference evidence="2 3" key="1">
    <citation type="submission" date="2018-09" db="EMBL/GenBank/DDBJ databases">
        <title>Draft genome sequence of Buttiauxella izardii CCUG 35510T.</title>
        <authorList>
            <person name="Salva-Serra F."/>
            <person name="Marathe N."/>
            <person name="Moore E."/>
            <person name="Stadler-Svensson L."/>
            <person name="Engstrom-Jakobsson H."/>
        </authorList>
    </citation>
    <scope>NUCLEOTIDE SEQUENCE [LARGE SCALE GENOMIC DNA]</scope>
    <source>
        <strain evidence="2 3">CCUG 35510</strain>
    </source>
</reference>
<dbReference type="InterPro" id="IPR008914">
    <property type="entry name" value="PEBP"/>
</dbReference>
<comment type="caution">
    <text evidence="2">The sequence shown here is derived from an EMBL/GenBank/DDBJ whole genome shotgun (WGS) entry which is preliminary data.</text>
</comment>
<evidence type="ECO:0000313" key="3">
    <source>
        <dbReference type="Proteomes" id="UP000276295"/>
    </source>
</evidence>
<dbReference type="Proteomes" id="UP000276295">
    <property type="component" value="Unassembled WGS sequence"/>
</dbReference>
<proteinExistence type="predicted"/>
<dbReference type="OrthoDB" id="9797506at2"/>
<organism evidence="2 3">
    <name type="scientific">Buttiauxella izardii</name>
    <dbReference type="NCBI Taxonomy" id="82991"/>
    <lineage>
        <taxon>Bacteria</taxon>
        <taxon>Pseudomonadati</taxon>
        <taxon>Pseudomonadota</taxon>
        <taxon>Gammaproteobacteria</taxon>
        <taxon>Enterobacterales</taxon>
        <taxon>Enterobacteriaceae</taxon>
        <taxon>Buttiauxella</taxon>
    </lineage>
</organism>
<dbReference type="PANTHER" id="PTHR30289:SF1">
    <property type="entry name" value="PEBP (PHOSPHATIDYLETHANOLAMINE-BINDING PROTEIN) FAMILY PROTEIN"/>
    <property type="match status" value="1"/>
</dbReference>
<evidence type="ECO:0000313" key="2">
    <source>
        <dbReference type="EMBL" id="RJT18598.1"/>
    </source>
</evidence>
<keyword evidence="3" id="KW-1185">Reference proteome</keyword>
<gene>
    <name evidence="2" type="ORF">D6029_20105</name>
</gene>
<dbReference type="Gene3D" id="3.90.280.10">
    <property type="entry name" value="PEBP-like"/>
    <property type="match status" value="1"/>
</dbReference>
<protein>
    <submittedName>
        <fullName evidence="2">YbhB/YbcL family Raf kinase inhibitor-like protein</fullName>
    </submittedName>
</protein>
<keyword evidence="1" id="KW-0732">Signal</keyword>
<dbReference type="RefSeq" id="WP_120066455.1">
    <property type="nucleotide sequence ID" value="NZ_QZWH01000056.1"/>
</dbReference>
<name>A0A3A5JME2_9ENTR</name>
<accession>A0A3A5JME2</accession>
<feature type="chain" id="PRO_5017474592" evidence="1">
    <location>
        <begin position="22"/>
        <end position="182"/>
    </location>
</feature>
<dbReference type="CDD" id="cd00865">
    <property type="entry name" value="PEBP_bact_arch"/>
    <property type="match status" value="1"/>
</dbReference>
<dbReference type="InterPro" id="IPR036610">
    <property type="entry name" value="PEBP-like_sf"/>
</dbReference>
<dbReference type="AlphaFoldDB" id="A0A3A5JME2"/>
<dbReference type="PANTHER" id="PTHR30289">
    <property type="entry name" value="UNCHARACTERIZED PROTEIN YBCL-RELATED"/>
    <property type="match status" value="1"/>
</dbReference>
<sequence length="182" mass="20008">MRFSKKVMIATLILWAGVSSATGYAARMTLKSSVLHNGENISVDLMANDFGCKGNNIQPELSWHSSPEGTRSYAITLYDKDADTGSGFWHWMLIDIPAARNHLSRNEIPDGATIKANDTGKRSYLGPCPPVGKVHSYIYTLHALDVEKLDVPDNSTAPLTGYFINQHTLATSTLTLKVIRNK</sequence>